<dbReference type="AlphaFoldDB" id="A0A158E166"/>
<keyword evidence="2" id="KW-1185">Reference proteome</keyword>
<dbReference type="EMBL" id="FCOI02000094">
    <property type="protein sequence ID" value="SAL00420.1"/>
    <property type="molecule type" value="Genomic_DNA"/>
</dbReference>
<sequence>MNSPIHILQDFIEKFFSLCISDQTFNQFLQYFTLFHGITSF</sequence>
<evidence type="ECO:0000313" key="1">
    <source>
        <dbReference type="EMBL" id="SAL00420.1"/>
    </source>
</evidence>
<organism evidence="1 2">
    <name type="scientific">Caballeronia temeraria</name>
    <dbReference type="NCBI Taxonomy" id="1777137"/>
    <lineage>
        <taxon>Bacteria</taxon>
        <taxon>Pseudomonadati</taxon>
        <taxon>Pseudomonadota</taxon>
        <taxon>Betaproteobacteria</taxon>
        <taxon>Burkholderiales</taxon>
        <taxon>Burkholderiaceae</taxon>
        <taxon>Caballeronia</taxon>
    </lineage>
</organism>
<accession>A0A158E166</accession>
<name>A0A158E166_9BURK</name>
<evidence type="ECO:0000313" key="2">
    <source>
        <dbReference type="Proteomes" id="UP000054624"/>
    </source>
</evidence>
<dbReference type="Proteomes" id="UP000054624">
    <property type="component" value="Unassembled WGS sequence"/>
</dbReference>
<gene>
    <name evidence="1" type="ORF">AWB76_07853</name>
</gene>
<reference evidence="2" key="1">
    <citation type="submission" date="2016-01" db="EMBL/GenBank/DDBJ databases">
        <authorList>
            <person name="Peeters Charlotte."/>
        </authorList>
    </citation>
    <scope>NUCLEOTIDE SEQUENCE [LARGE SCALE GENOMIC DNA]</scope>
</reference>
<proteinExistence type="predicted"/>
<protein>
    <submittedName>
        <fullName evidence="1">Uncharacterized protein</fullName>
    </submittedName>
</protein>